<evidence type="ECO:0000256" key="5">
    <source>
        <dbReference type="PIRSR" id="PIRSR640255-2"/>
    </source>
</evidence>
<dbReference type="GO" id="GO:0046872">
    <property type="term" value="F:metal ion binding"/>
    <property type="evidence" value="ECO:0007669"/>
    <property type="project" value="UniProtKB-KW"/>
</dbReference>
<dbReference type="SMART" id="SM00477">
    <property type="entry name" value="NUC"/>
    <property type="match status" value="1"/>
</dbReference>
<reference evidence="8 9" key="1">
    <citation type="submission" date="2015-08" db="EMBL/GenBank/DDBJ databases">
        <title>Ancestral chromatin configuration constrains chromatin evolution on differentiating sex chromosomes in Drosophila.</title>
        <authorList>
            <person name="Zhou Q."/>
            <person name="Bachtrog D."/>
        </authorList>
    </citation>
    <scope>NUCLEOTIDE SEQUENCE [LARGE SCALE GENOMIC DNA]</scope>
    <source>
        <tissue evidence="8">Whole larvae</tissue>
    </source>
</reference>
<evidence type="ECO:0000259" key="6">
    <source>
        <dbReference type="SMART" id="SM00477"/>
    </source>
</evidence>
<accession>A0A0M3QWL5</accession>
<comment type="similarity">
    <text evidence="1">Belongs to the DNA/RNA non-specific endonuclease family.</text>
</comment>
<dbReference type="AlphaFoldDB" id="A0A0M3QWL5"/>
<dbReference type="InterPro" id="IPR044929">
    <property type="entry name" value="DNA/RNA_non-sp_Endonuclease_sf"/>
</dbReference>
<keyword evidence="3" id="KW-0378">Hydrolase</keyword>
<evidence type="ECO:0000256" key="2">
    <source>
        <dbReference type="ARBA" id="ARBA00022722"/>
    </source>
</evidence>
<dbReference type="PANTHER" id="PTHR13966">
    <property type="entry name" value="ENDONUCLEASE RELATED"/>
    <property type="match status" value="1"/>
</dbReference>
<dbReference type="OMA" id="THFYVNA"/>
<evidence type="ECO:0000256" key="3">
    <source>
        <dbReference type="ARBA" id="ARBA00022759"/>
    </source>
</evidence>
<keyword evidence="2" id="KW-0540">Nuclease</keyword>
<feature type="non-terminal residue" evidence="8">
    <location>
        <position position="1"/>
    </location>
</feature>
<name>A0A0M3QWL5_DROBS</name>
<dbReference type="InterPro" id="IPR040255">
    <property type="entry name" value="Non-specific_endonuclease"/>
</dbReference>
<evidence type="ECO:0000256" key="1">
    <source>
        <dbReference type="ARBA" id="ARBA00010052"/>
    </source>
</evidence>
<dbReference type="InterPro" id="IPR044925">
    <property type="entry name" value="His-Me_finger_sf"/>
</dbReference>
<dbReference type="PANTHER" id="PTHR13966:SF19">
    <property type="entry name" value="NUCLEASE EXOG, MITOCHONDRIAL"/>
    <property type="match status" value="1"/>
</dbReference>
<dbReference type="FunFam" id="3.40.570.10:FF:000007">
    <property type="entry name" value="Alkaline nuclease"/>
    <property type="match status" value="1"/>
</dbReference>
<evidence type="ECO:0000313" key="8">
    <source>
        <dbReference type="EMBL" id="ALC44359.1"/>
    </source>
</evidence>
<dbReference type="SUPFAM" id="SSF54060">
    <property type="entry name" value="His-Me finger endonucleases"/>
    <property type="match status" value="1"/>
</dbReference>
<dbReference type="GO" id="GO:0005634">
    <property type="term" value="C:nucleus"/>
    <property type="evidence" value="ECO:0007669"/>
    <property type="project" value="TreeGrafter"/>
</dbReference>
<dbReference type="OrthoDB" id="5960141at2759"/>
<proteinExistence type="inferred from homology"/>
<dbReference type="GO" id="GO:0005743">
    <property type="term" value="C:mitochondrial inner membrane"/>
    <property type="evidence" value="ECO:0007669"/>
    <property type="project" value="TreeGrafter"/>
</dbReference>
<organism evidence="8 9">
    <name type="scientific">Drosophila busckii</name>
    <name type="common">Fruit fly</name>
    <dbReference type="NCBI Taxonomy" id="30019"/>
    <lineage>
        <taxon>Eukaryota</taxon>
        <taxon>Metazoa</taxon>
        <taxon>Ecdysozoa</taxon>
        <taxon>Arthropoda</taxon>
        <taxon>Hexapoda</taxon>
        <taxon>Insecta</taxon>
        <taxon>Pterygota</taxon>
        <taxon>Neoptera</taxon>
        <taxon>Endopterygota</taxon>
        <taxon>Diptera</taxon>
        <taxon>Brachycera</taxon>
        <taxon>Muscomorpha</taxon>
        <taxon>Ephydroidea</taxon>
        <taxon>Drosophilidae</taxon>
        <taxon>Drosophila</taxon>
    </lineage>
</organism>
<keyword evidence="5" id="KW-0479">Metal-binding</keyword>
<dbReference type="Pfam" id="PF01223">
    <property type="entry name" value="Endonuclease_NS"/>
    <property type="match status" value="1"/>
</dbReference>
<dbReference type="Proteomes" id="UP000494163">
    <property type="component" value="Chromosome 3L"/>
</dbReference>
<evidence type="ECO:0000313" key="9">
    <source>
        <dbReference type="Proteomes" id="UP000494163"/>
    </source>
</evidence>
<dbReference type="SMART" id="SM00892">
    <property type="entry name" value="Endonuclease_NS"/>
    <property type="match status" value="1"/>
</dbReference>
<feature type="domain" description="DNA/RNA non-specific endonuclease/pyrophosphatase/phosphodiesterase" evidence="7">
    <location>
        <begin position="122"/>
        <end position="365"/>
    </location>
</feature>
<protein>
    <submittedName>
        <fullName evidence="8">CG14118</fullName>
    </submittedName>
</protein>
<evidence type="ECO:0000259" key="7">
    <source>
        <dbReference type="SMART" id="SM00892"/>
    </source>
</evidence>
<feature type="binding site" evidence="5">
    <location>
        <position position="238"/>
    </location>
    <ligand>
        <name>Mg(2+)</name>
        <dbReference type="ChEBI" id="CHEBI:18420"/>
        <note>catalytic</note>
    </ligand>
</feature>
<dbReference type="InterPro" id="IPR020821">
    <property type="entry name" value="ENPP1-3/EXOG-like_nuc-like"/>
</dbReference>
<dbReference type="EMBL" id="CP012525">
    <property type="protein sequence ID" value="ALC44359.1"/>
    <property type="molecule type" value="Genomic_DNA"/>
</dbReference>
<sequence length="384" mass="43250">PCSFRVNGDVEDPAPLYLLRDAAGKLSYVQPNLEGVVELQPNEVLELHCSGSSSFQAPFAGEHLLHAICQQQQIFMVEGNYYKLSHLLCSKWPEYAVRRTKRSCNGGSNLLEAGFELATEEFLQTYDVCHDEQAEATRYVHHVLYPGSAHYQHSVSRPSFITGGMYGDKDVNEKYKQKTQNITVSEILGMDASPYFDISKNVYLARGHLSAKTDFVFGAAQQATFFFVNVAPQWQTFNAGNWERIEDSVRKFVATENITVDCYTGTWGVSRLPDFEGTPRELYLDFDENNNGLIPVPMLYFRVIIARETREGIVLIGVNNPHASLADIQKDYIICEDIGEELSWISWQKTDLLKGYSYACTVEDFTQVVKDLPLEDLSTSGVLG</sequence>
<feature type="domain" description="ENPP1-3/EXOG-like endonuclease/phosphodiesterase" evidence="6">
    <location>
        <begin position="157"/>
        <end position="353"/>
    </location>
</feature>
<dbReference type="CDD" id="cd00091">
    <property type="entry name" value="NUC"/>
    <property type="match status" value="1"/>
</dbReference>
<dbReference type="STRING" id="30019.A0A0M3QWL5"/>
<feature type="non-terminal residue" evidence="8">
    <location>
        <position position="384"/>
    </location>
</feature>
<keyword evidence="9" id="KW-1185">Reference proteome</keyword>
<dbReference type="InterPro" id="IPR001604">
    <property type="entry name" value="Endo_G_ENPP1-like_dom"/>
</dbReference>
<dbReference type="GO" id="GO:0003676">
    <property type="term" value="F:nucleic acid binding"/>
    <property type="evidence" value="ECO:0007669"/>
    <property type="project" value="InterPro"/>
</dbReference>
<dbReference type="Gene3D" id="3.40.570.10">
    <property type="entry name" value="Extracellular Endonuclease, subunit A"/>
    <property type="match status" value="1"/>
</dbReference>
<dbReference type="GO" id="GO:0004521">
    <property type="term" value="F:RNA endonuclease activity"/>
    <property type="evidence" value="ECO:0007669"/>
    <property type="project" value="TreeGrafter"/>
</dbReference>
<gene>
    <name evidence="8" type="ORF">Dbus_chr3Lg1525</name>
</gene>
<feature type="active site" description="Proton acceptor" evidence="4">
    <location>
        <position position="208"/>
    </location>
</feature>
<evidence type="ECO:0000256" key="4">
    <source>
        <dbReference type="PIRSR" id="PIRSR640255-1"/>
    </source>
</evidence>
<dbReference type="GO" id="GO:0000014">
    <property type="term" value="F:single-stranded DNA endodeoxyribonuclease activity"/>
    <property type="evidence" value="ECO:0007669"/>
    <property type="project" value="TreeGrafter"/>
</dbReference>
<dbReference type="GO" id="GO:0006309">
    <property type="term" value="P:apoptotic DNA fragmentation"/>
    <property type="evidence" value="ECO:0007669"/>
    <property type="project" value="TreeGrafter"/>
</dbReference>
<keyword evidence="3" id="KW-0255">Endonuclease</keyword>